<sequence>MAFRSRGLPSRGCNKCRSKKIRCDETKPICQNCIRVAYTECKYRDEFERTWRIHTEKTVEKAVEKAAKRPDSPVCPILARFFYDWTTGKAGAPGASLSWLDGLPTMYENVNQGGLLHQSVLALAHVNHGKRCGDAESIEKGTKYYGEALRKMREIISADHDTSLRDVLASAVLLGVHEAFVDPSISPSGSWLSHACGASVFLNRKIDPSKLSQSPVDLQIRSMVFRQTLHGSLVSGRRPPLSLDHDRILDSPALQYVQDSTKLLYKATLLCSEWRSVLTDLHVTSDLDRLAKVAEHALSLDGELEQWERLLPSPFRYKPRPIAVSEATPDWLRHLLTSPGAPSSWHEPDGPLSEMLWRFHWEVRMILCQALLHTNLVLGSQDSSINPMRGREGEVESRLLNIIDRLCEACITPLIMASDKTSAAATGPKIEDIPSIRGYLMLHILPGVNLCLRQTVIRSVDVDLRDRRTWVQAMGDFVQFRLGFTKAAAEIDTIRLRKLPIQLWSFGSEDCWSLGRQESSAASEALAEMDGSFR</sequence>
<evidence type="ECO:0000313" key="4">
    <source>
        <dbReference type="Proteomes" id="UP001175261"/>
    </source>
</evidence>
<dbReference type="Pfam" id="PF00172">
    <property type="entry name" value="Zn_clus"/>
    <property type="match status" value="1"/>
</dbReference>
<proteinExistence type="predicted"/>
<organism evidence="3 4">
    <name type="scientific">Sarocladium strictum</name>
    <name type="common">Black bundle disease fungus</name>
    <name type="synonym">Acremonium strictum</name>
    <dbReference type="NCBI Taxonomy" id="5046"/>
    <lineage>
        <taxon>Eukaryota</taxon>
        <taxon>Fungi</taxon>
        <taxon>Dikarya</taxon>
        <taxon>Ascomycota</taxon>
        <taxon>Pezizomycotina</taxon>
        <taxon>Sordariomycetes</taxon>
        <taxon>Hypocreomycetidae</taxon>
        <taxon>Hypocreales</taxon>
        <taxon>Sarocladiaceae</taxon>
        <taxon>Sarocladium</taxon>
    </lineage>
</organism>
<dbReference type="EMBL" id="JAPDFR010000002">
    <property type="protein sequence ID" value="KAK0389630.1"/>
    <property type="molecule type" value="Genomic_DNA"/>
</dbReference>
<protein>
    <recommendedName>
        <fullName evidence="2">Zn(2)-C6 fungal-type domain-containing protein</fullName>
    </recommendedName>
</protein>
<dbReference type="InterPro" id="IPR021858">
    <property type="entry name" value="Fun_TF"/>
</dbReference>
<evidence type="ECO:0000259" key="2">
    <source>
        <dbReference type="PROSITE" id="PS50048"/>
    </source>
</evidence>
<dbReference type="Pfam" id="PF11951">
    <property type="entry name" value="Fungal_trans_2"/>
    <property type="match status" value="1"/>
</dbReference>
<dbReference type="Proteomes" id="UP001175261">
    <property type="component" value="Unassembled WGS sequence"/>
</dbReference>
<accession>A0AA39LA73</accession>
<evidence type="ECO:0000256" key="1">
    <source>
        <dbReference type="ARBA" id="ARBA00023242"/>
    </source>
</evidence>
<dbReference type="PANTHER" id="PTHR38791:SF12">
    <property type="entry name" value="TRANSCRIPTION FACTOR DOMAIN-CONTAINING PROTEIN-RELATED"/>
    <property type="match status" value="1"/>
</dbReference>
<keyword evidence="4" id="KW-1185">Reference proteome</keyword>
<dbReference type="GO" id="GO:0000981">
    <property type="term" value="F:DNA-binding transcription factor activity, RNA polymerase II-specific"/>
    <property type="evidence" value="ECO:0007669"/>
    <property type="project" value="InterPro"/>
</dbReference>
<gene>
    <name evidence="3" type="ORF">NLU13_3205</name>
</gene>
<reference evidence="3" key="1">
    <citation type="submission" date="2022-10" db="EMBL/GenBank/DDBJ databases">
        <title>Determination and structural analysis of whole genome sequence of Sarocladium strictum F4-1.</title>
        <authorList>
            <person name="Hu L."/>
            <person name="Jiang Y."/>
        </authorList>
    </citation>
    <scope>NUCLEOTIDE SEQUENCE</scope>
    <source>
        <strain evidence="3">F4-1</strain>
    </source>
</reference>
<keyword evidence="1" id="KW-0539">Nucleus</keyword>
<dbReference type="InterPro" id="IPR001138">
    <property type="entry name" value="Zn2Cys6_DnaBD"/>
</dbReference>
<dbReference type="GO" id="GO:0008270">
    <property type="term" value="F:zinc ion binding"/>
    <property type="evidence" value="ECO:0007669"/>
    <property type="project" value="InterPro"/>
</dbReference>
<dbReference type="PROSITE" id="PS50048">
    <property type="entry name" value="ZN2_CY6_FUNGAL_2"/>
    <property type="match status" value="1"/>
</dbReference>
<dbReference type="AlphaFoldDB" id="A0AA39LA73"/>
<dbReference type="PROSITE" id="PS00463">
    <property type="entry name" value="ZN2_CY6_FUNGAL_1"/>
    <property type="match status" value="1"/>
</dbReference>
<dbReference type="Gene3D" id="4.10.240.10">
    <property type="entry name" value="Zn(2)-C6 fungal-type DNA-binding domain"/>
    <property type="match status" value="1"/>
</dbReference>
<dbReference type="SUPFAM" id="SSF57701">
    <property type="entry name" value="Zn2/Cys6 DNA-binding domain"/>
    <property type="match status" value="1"/>
</dbReference>
<dbReference type="InterPro" id="IPR036864">
    <property type="entry name" value="Zn2-C6_fun-type_DNA-bd_sf"/>
</dbReference>
<comment type="caution">
    <text evidence="3">The sequence shown here is derived from an EMBL/GenBank/DDBJ whole genome shotgun (WGS) entry which is preliminary data.</text>
</comment>
<evidence type="ECO:0000313" key="3">
    <source>
        <dbReference type="EMBL" id="KAK0389630.1"/>
    </source>
</evidence>
<dbReference type="PANTHER" id="PTHR38791">
    <property type="entry name" value="ZN(II)2CYS6 TRANSCRIPTION FACTOR (EUROFUNG)-RELATED-RELATED"/>
    <property type="match status" value="1"/>
</dbReference>
<dbReference type="CDD" id="cd12148">
    <property type="entry name" value="fungal_TF_MHR"/>
    <property type="match status" value="1"/>
</dbReference>
<dbReference type="SMART" id="SM00066">
    <property type="entry name" value="GAL4"/>
    <property type="match status" value="1"/>
</dbReference>
<feature type="domain" description="Zn(2)-C6 fungal-type" evidence="2">
    <location>
        <begin position="12"/>
        <end position="43"/>
    </location>
</feature>
<dbReference type="InterPro" id="IPR053175">
    <property type="entry name" value="DHMBA_Reg_Transcription_Factor"/>
</dbReference>
<dbReference type="CDD" id="cd00067">
    <property type="entry name" value="GAL4"/>
    <property type="match status" value="1"/>
</dbReference>
<name>A0AA39LA73_SARSR</name>